<name>A0A839K7F5_9FIRM</name>
<dbReference type="AlphaFoldDB" id="A0A839K7F5"/>
<sequence>MEQELLICGTTIYHTYENNTWVFDTGNDILNAFINYYSNLGKEAGIIIQVNGYINNSLSINEMHLCTVISNILSNAYEATLLADEGLSKIIEIDIRCGTKFFEIAVKNPTQINRPRLTKNITTSKSDKNNHGYGIKNIKDVIKAYDGDFRLIDNADSVTVKASMRIG</sequence>
<organism evidence="2 3">
    <name type="scientific">Variimorphobacter saccharofermentans</name>
    <dbReference type="NCBI Taxonomy" id="2755051"/>
    <lineage>
        <taxon>Bacteria</taxon>
        <taxon>Bacillati</taxon>
        <taxon>Bacillota</taxon>
        <taxon>Clostridia</taxon>
        <taxon>Lachnospirales</taxon>
        <taxon>Lachnospiraceae</taxon>
        <taxon>Variimorphobacter</taxon>
    </lineage>
</organism>
<dbReference type="Proteomes" id="UP000574276">
    <property type="component" value="Unassembled WGS sequence"/>
</dbReference>
<dbReference type="SUPFAM" id="SSF55874">
    <property type="entry name" value="ATPase domain of HSP90 chaperone/DNA topoisomerase II/histidine kinase"/>
    <property type="match status" value="1"/>
</dbReference>
<dbReference type="Pfam" id="PF14501">
    <property type="entry name" value="HATPase_c_5"/>
    <property type="match status" value="1"/>
</dbReference>
<reference evidence="2 3" key="1">
    <citation type="submission" date="2020-07" db="EMBL/GenBank/DDBJ databases">
        <title>Characterization and genome sequencing of isolate MD1, a novel member within the family Lachnospiraceae.</title>
        <authorList>
            <person name="Rettenmaier R."/>
            <person name="Di Bello L."/>
            <person name="Zinser C."/>
            <person name="Scheitz K."/>
            <person name="Liebl W."/>
            <person name="Zverlov V."/>
        </authorList>
    </citation>
    <scope>NUCLEOTIDE SEQUENCE [LARGE SCALE GENOMIC DNA]</scope>
    <source>
        <strain evidence="2 3">MD1</strain>
    </source>
</reference>
<evidence type="ECO:0000313" key="2">
    <source>
        <dbReference type="EMBL" id="MBB2184581.1"/>
    </source>
</evidence>
<accession>A0A839K7F5</accession>
<dbReference type="InterPro" id="IPR032834">
    <property type="entry name" value="NatK-like_C"/>
</dbReference>
<comment type="caution">
    <text evidence="2">The sequence shown here is derived from an EMBL/GenBank/DDBJ whole genome shotgun (WGS) entry which is preliminary data.</text>
</comment>
<gene>
    <name evidence="2" type="ORF">H0486_17010</name>
</gene>
<evidence type="ECO:0000259" key="1">
    <source>
        <dbReference type="Pfam" id="PF14501"/>
    </source>
</evidence>
<proteinExistence type="predicted"/>
<dbReference type="Gene3D" id="3.30.565.10">
    <property type="entry name" value="Histidine kinase-like ATPase, C-terminal domain"/>
    <property type="match status" value="1"/>
</dbReference>
<keyword evidence="3" id="KW-1185">Reference proteome</keyword>
<dbReference type="EMBL" id="JACEGA010000001">
    <property type="protein sequence ID" value="MBB2184581.1"/>
    <property type="molecule type" value="Genomic_DNA"/>
</dbReference>
<protein>
    <submittedName>
        <fullName evidence="2">GHKL domain-containing protein</fullName>
    </submittedName>
</protein>
<evidence type="ECO:0000313" key="3">
    <source>
        <dbReference type="Proteomes" id="UP000574276"/>
    </source>
</evidence>
<dbReference type="RefSeq" id="WP_228354141.1">
    <property type="nucleotide sequence ID" value="NZ_JACEGA010000001.1"/>
</dbReference>
<feature type="domain" description="Sensor histidine kinase NatK-like C-terminal" evidence="1">
    <location>
        <begin position="62"/>
        <end position="161"/>
    </location>
</feature>
<dbReference type="InterPro" id="IPR036890">
    <property type="entry name" value="HATPase_C_sf"/>
</dbReference>